<feature type="domain" description="PITH" evidence="2">
    <location>
        <begin position="114"/>
        <end position="279"/>
    </location>
</feature>
<evidence type="ECO:0000256" key="1">
    <source>
        <dbReference type="ARBA" id="ARBA00023157"/>
    </source>
</evidence>
<dbReference type="InterPro" id="IPR013766">
    <property type="entry name" value="Thioredoxin_domain"/>
</dbReference>
<dbReference type="PROSITE" id="PS51532">
    <property type="entry name" value="PITH"/>
    <property type="match status" value="1"/>
</dbReference>
<keyword evidence="1" id="KW-1015">Disulfide bond</keyword>
<comment type="caution">
    <text evidence="3">The sequence shown here is derived from an EMBL/GenBank/DDBJ whole genome shotgun (WGS) entry which is preliminary data.</text>
</comment>
<gene>
    <name evidence="3" type="ORF">MEUPH1_LOCUS10404</name>
</gene>
<dbReference type="AlphaFoldDB" id="A0AAV0WF13"/>
<dbReference type="Pfam" id="PF06201">
    <property type="entry name" value="PITH"/>
    <property type="match status" value="1"/>
</dbReference>
<dbReference type="PROSITE" id="PS00194">
    <property type="entry name" value="THIOREDOXIN_1"/>
    <property type="match status" value="1"/>
</dbReference>
<evidence type="ECO:0000259" key="2">
    <source>
        <dbReference type="PROSITE" id="PS51532"/>
    </source>
</evidence>
<accession>A0AAV0WF13</accession>
<dbReference type="InterPro" id="IPR036249">
    <property type="entry name" value="Thioredoxin-like_sf"/>
</dbReference>
<organism evidence="3 4">
    <name type="scientific">Macrosiphum euphorbiae</name>
    <name type="common">potato aphid</name>
    <dbReference type="NCBI Taxonomy" id="13131"/>
    <lineage>
        <taxon>Eukaryota</taxon>
        <taxon>Metazoa</taxon>
        <taxon>Ecdysozoa</taxon>
        <taxon>Arthropoda</taxon>
        <taxon>Hexapoda</taxon>
        <taxon>Insecta</taxon>
        <taxon>Pterygota</taxon>
        <taxon>Neoptera</taxon>
        <taxon>Paraneoptera</taxon>
        <taxon>Hemiptera</taxon>
        <taxon>Sternorrhyncha</taxon>
        <taxon>Aphidomorpha</taxon>
        <taxon>Aphidoidea</taxon>
        <taxon>Aphididae</taxon>
        <taxon>Macrosiphini</taxon>
        <taxon>Macrosiphum</taxon>
    </lineage>
</organism>
<evidence type="ECO:0000313" key="3">
    <source>
        <dbReference type="EMBL" id="CAI6354393.1"/>
    </source>
</evidence>
<dbReference type="PANTHER" id="PTHR46115">
    <property type="entry name" value="THIOREDOXIN-LIKE PROTEIN 1"/>
    <property type="match status" value="1"/>
</dbReference>
<dbReference type="SUPFAM" id="SSF49785">
    <property type="entry name" value="Galactose-binding domain-like"/>
    <property type="match status" value="1"/>
</dbReference>
<dbReference type="Gene3D" id="3.40.30.10">
    <property type="entry name" value="Glutaredoxin"/>
    <property type="match status" value="1"/>
</dbReference>
<name>A0AAV0WF13_9HEMI</name>
<dbReference type="Pfam" id="PF00085">
    <property type="entry name" value="Thioredoxin"/>
    <property type="match status" value="1"/>
</dbReference>
<keyword evidence="4" id="KW-1185">Reference proteome</keyword>
<dbReference type="SUPFAM" id="SSF52833">
    <property type="entry name" value="Thioredoxin-like"/>
    <property type="match status" value="1"/>
</dbReference>
<dbReference type="Proteomes" id="UP001160148">
    <property type="component" value="Unassembled WGS sequence"/>
</dbReference>
<evidence type="ECO:0000313" key="4">
    <source>
        <dbReference type="Proteomes" id="UP001160148"/>
    </source>
</evidence>
<dbReference type="InterPro" id="IPR010400">
    <property type="entry name" value="PITH_dom"/>
</dbReference>
<reference evidence="3 4" key="1">
    <citation type="submission" date="2023-01" db="EMBL/GenBank/DDBJ databases">
        <authorList>
            <person name="Whitehead M."/>
        </authorList>
    </citation>
    <scope>NUCLEOTIDE SEQUENCE [LARGE SCALE GENOMIC DNA]</scope>
</reference>
<protein>
    <recommendedName>
        <fullName evidence="2">PITH domain-containing protein</fullName>
    </recommendedName>
</protein>
<dbReference type="InterPro" id="IPR008979">
    <property type="entry name" value="Galactose-bd-like_sf"/>
</dbReference>
<dbReference type="InterPro" id="IPR017937">
    <property type="entry name" value="Thioredoxin_CS"/>
</dbReference>
<dbReference type="GO" id="GO:0005737">
    <property type="term" value="C:cytoplasm"/>
    <property type="evidence" value="ECO:0007669"/>
    <property type="project" value="UniProtKB-ARBA"/>
</dbReference>
<sequence>MGVKKIEKDSLFREILNLNSTKLVVAGFYAIWCPTCKQVEPDFEKLSNKYDRALFLEVYVDKCPEIVPIEGVSTTPTFILYRNKLQVAKIRGANIAAVEVKIMDLYEASHVAAVDDCGVPGHMDLSSFIIKRHCEALNDSDEHPLPRLFENSGYIESDCDQQLILSLVFKQPVRVHSIKVKAPKNNGPKLLKLFINQTKTIDFDTATNNLAAQELDLQPDELDGKIVNLKYVKFKYVHNLQIFVVNNQTEVDVTRIDSLNIIGMPTTVINMADFKRIAV</sequence>
<dbReference type="EMBL" id="CARXXK010000002">
    <property type="protein sequence ID" value="CAI6354393.1"/>
    <property type="molecule type" value="Genomic_DNA"/>
</dbReference>
<dbReference type="Gene3D" id="2.60.120.470">
    <property type="entry name" value="PITH domain"/>
    <property type="match status" value="1"/>
</dbReference>
<dbReference type="InterPro" id="IPR037047">
    <property type="entry name" value="PITH_dom_sf"/>
</dbReference>
<proteinExistence type="predicted"/>
<dbReference type="CDD" id="cd02947">
    <property type="entry name" value="TRX_family"/>
    <property type="match status" value="1"/>
</dbReference>